<evidence type="ECO:0000256" key="1">
    <source>
        <dbReference type="SAM" id="Phobius"/>
    </source>
</evidence>
<evidence type="ECO:0000313" key="3">
    <source>
        <dbReference type="EMBL" id="MBD2869683.1"/>
    </source>
</evidence>
<keyword evidence="1" id="KW-1133">Transmembrane helix</keyword>
<comment type="caution">
    <text evidence="3">The sequence shown here is derived from an EMBL/GenBank/DDBJ whole genome shotgun (WGS) entry which is preliminary data.</text>
</comment>
<dbReference type="RefSeq" id="WP_190861972.1">
    <property type="nucleotide sequence ID" value="NZ_JACXIY010000015.1"/>
</dbReference>
<protein>
    <recommendedName>
        <fullName evidence="5">Sporulation protein YpjB</fullName>
    </recommendedName>
</protein>
<name>A0A927CKD7_9BACL</name>
<reference evidence="3" key="1">
    <citation type="submission" date="2020-09" db="EMBL/GenBank/DDBJ databases">
        <title>A novel bacterium of genus Paenibacillus, isolated from South China Sea.</title>
        <authorList>
            <person name="Huang H."/>
            <person name="Mo K."/>
            <person name="Hu Y."/>
        </authorList>
    </citation>
    <scope>NUCLEOTIDE SEQUENCE</scope>
    <source>
        <strain evidence="3">IB182493</strain>
    </source>
</reference>
<dbReference type="Pfam" id="PF09577">
    <property type="entry name" value="Spore_YpjB"/>
    <property type="match status" value="1"/>
</dbReference>
<evidence type="ECO:0008006" key="5">
    <source>
        <dbReference type="Google" id="ProtNLM"/>
    </source>
</evidence>
<dbReference type="Proteomes" id="UP000632125">
    <property type="component" value="Unassembled WGS sequence"/>
</dbReference>
<proteinExistence type="predicted"/>
<evidence type="ECO:0000256" key="2">
    <source>
        <dbReference type="SAM" id="SignalP"/>
    </source>
</evidence>
<sequence>MKVRIIVPFVICIVMSIGSASAVWGGSSSMNPFASVFLPQPQGQLSKLDELANSIYNAAYTGNRQAGFQYVQQLERVLDVAADVLPGHRDGWTAMAKDADAIKLKLLIKGSGAGWLSEASRLRLSADALVHPEHALWLQYETVMLDDLSRTEKAWKRQTGDAAQAARAALDSLRSHAERVEPAVAMLYGSDRMLELKERLRYTDRLLKSAAAPADKDGPVDHSLNALKDAIVRLYENSGAAIAVPAVAPPASANPIGWAMLLGAIISAVLTYSGWRKYRTNPYGSKPIT</sequence>
<feature type="chain" id="PRO_5036953555" description="Sporulation protein YpjB" evidence="2">
    <location>
        <begin position="23"/>
        <end position="289"/>
    </location>
</feature>
<evidence type="ECO:0000313" key="4">
    <source>
        <dbReference type="Proteomes" id="UP000632125"/>
    </source>
</evidence>
<dbReference type="AlphaFoldDB" id="A0A927CKD7"/>
<keyword evidence="1" id="KW-0812">Transmembrane</keyword>
<feature type="signal peptide" evidence="2">
    <location>
        <begin position="1"/>
        <end position="22"/>
    </location>
</feature>
<gene>
    <name evidence="3" type="ORF">IDH41_13915</name>
</gene>
<keyword evidence="1" id="KW-0472">Membrane</keyword>
<feature type="transmembrane region" description="Helical" evidence="1">
    <location>
        <begin position="256"/>
        <end position="275"/>
    </location>
</feature>
<organism evidence="3 4">
    <name type="scientific">Paenibacillus arenilitoris</name>
    <dbReference type="NCBI Taxonomy" id="2772299"/>
    <lineage>
        <taxon>Bacteria</taxon>
        <taxon>Bacillati</taxon>
        <taxon>Bacillota</taxon>
        <taxon>Bacilli</taxon>
        <taxon>Bacillales</taxon>
        <taxon>Paenibacillaceae</taxon>
        <taxon>Paenibacillus</taxon>
    </lineage>
</organism>
<keyword evidence="2" id="KW-0732">Signal</keyword>
<keyword evidence="4" id="KW-1185">Reference proteome</keyword>
<dbReference type="EMBL" id="JACXIY010000015">
    <property type="protein sequence ID" value="MBD2869683.1"/>
    <property type="molecule type" value="Genomic_DNA"/>
</dbReference>
<accession>A0A927CKD7</accession>
<dbReference type="InterPro" id="IPR014231">
    <property type="entry name" value="Spore_YpjB"/>
</dbReference>